<keyword evidence="11" id="KW-0902">Two-component regulatory system</keyword>
<evidence type="ECO:0000256" key="3">
    <source>
        <dbReference type="ARBA" id="ARBA00012438"/>
    </source>
</evidence>
<dbReference type="InterPro" id="IPR003594">
    <property type="entry name" value="HATPase_dom"/>
</dbReference>
<keyword evidence="10" id="KW-1133">Transmembrane helix</keyword>
<evidence type="ECO:0000256" key="10">
    <source>
        <dbReference type="ARBA" id="ARBA00022989"/>
    </source>
</evidence>
<dbReference type="InterPro" id="IPR003018">
    <property type="entry name" value="GAF"/>
</dbReference>
<accession>A0ABQ1MNQ1</accession>
<dbReference type="Pfam" id="PF00512">
    <property type="entry name" value="HisKA"/>
    <property type="match status" value="1"/>
</dbReference>
<dbReference type="SUPFAM" id="SSF55785">
    <property type="entry name" value="PYP-like sensor domain (PAS domain)"/>
    <property type="match status" value="2"/>
</dbReference>
<dbReference type="Gene3D" id="3.30.565.10">
    <property type="entry name" value="Histidine kinase-like ATPase, C-terminal domain"/>
    <property type="match status" value="1"/>
</dbReference>
<evidence type="ECO:0000256" key="11">
    <source>
        <dbReference type="ARBA" id="ARBA00023012"/>
    </source>
</evidence>
<dbReference type="SMART" id="SM00091">
    <property type="entry name" value="PAS"/>
    <property type="match status" value="1"/>
</dbReference>
<proteinExistence type="predicted"/>
<dbReference type="InterPro" id="IPR003661">
    <property type="entry name" value="HisK_dim/P_dom"/>
</dbReference>
<dbReference type="PROSITE" id="PS50113">
    <property type="entry name" value="PAC"/>
    <property type="match status" value="1"/>
</dbReference>
<dbReference type="InterPro" id="IPR004358">
    <property type="entry name" value="Sig_transdc_His_kin-like_C"/>
</dbReference>
<dbReference type="CDD" id="cd00075">
    <property type="entry name" value="HATPase"/>
    <property type="match status" value="1"/>
</dbReference>
<keyword evidence="6" id="KW-0812">Transmembrane</keyword>
<dbReference type="NCBIfam" id="TIGR00229">
    <property type="entry name" value="sensory_box"/>
    <property type="match status" value="1"/>
</dbReference>
<evidence type="ECO:0000256" key="2">
    <source>
        <dbReference type="ARBA" id="ARBA00004141"/>
    </source>
</evidence>
<dbReference type="PRINTS" id="PR00344">
    <property type="entry name" value="BCTRLSENSOR"/>
</dbReference>
<dbReference type="Gene3D" id="3.30.450.40">
    <property type="match status" value="1"/>
</dbReference>
<feature type="coiled-coil region" evidence="13">
    <location>
        <begin position="24"/>
        <end position="51"/>
    </location>
</feature>
<dbReference type="InterPro" id="IPR000700">
    <property type="entry name" value="PAS-assoc_C"/>
</dbReference>
<keyword evidence="9" id="KW-0067">ATP-binding</keyword>
<dbReference type="PROSITE" id="PS50112">
    <property type="entry name" value="PAS"/>
    <property type="match status" value="1"/>
</dbReference>
<dbReference type="Gene3D" id="3.30.450.20">
    <property type="entry name" value="PAS domain"/>
    <property type="match status" value="2"/>
</dbReference>
<keyword evidence="8" id="KW-0418">Kinase</keyword>
<dbReference type="SMART" id="SM00086">
    <property type="entry name" value="PAC"/>
    <property type="match status" value="1"/>
</dbReference>
<dbReference type="InterPro" id="IPR029016">
    <property type="entry name" value="GAF-like_dom_sf"/>
</dbReference>
<keyword evidence="7" id="KW-0547">Nucleotide-binding</keyword>
<dbReference type="InterPro" id="IPR013655">
    <property type="entry name" value="PAS_fold_3"/>
</dbReference>
<dbReference type="InterPro" id="IPR000014">
    <property type="entry name" value="PAS"/>
</dbReference>
<dbReference type="InterPro" id="IPR035965">
    <property type="entry name" value="PAS-like_dom_sf"/>
</dbReference>
<dbReference type="Gene3D" id="1.10.287.130">
    <property type="match status" value="1"/>
</dbReference>
<protein>
    <recommendedName>
        <fullName evidence="3">histidine kinase</fullName>
        <ecNumber evidence="3">2.7.13.3</ecNumber>
    </recommendedName>
</protein>
<gene>
    <name evidence="17" type="ORF">GCM10011386_40150</name>
</gene>
<organism evidence="17 18">
    <name type="scientific">Parapedobacter defluvii</name>
    <dbReference type="NCBI Taxonomy" id="2045106"/>
    <lineage>
        <taxon>Bacteria</taxon>
        <taxon>Pseudomonadati</taxon>
        <taxon>Bacteroidota</taxon>
        <taxon>Sphingobacteriia</taxon>
        <taxon>Sphingobacteriales</taxon>
        <taxon>Sphingobacteriaceae</taxon>
        <taxon>Parapedobacter</taxon>
    </lineage>
</organism>
<dbReference type="InterPro" id="IPR005467">
    <property type="entry name" value="His_kinase_dom"/>
</dbReference>
<evidence type="ECO:0000259" key="16">
    <source>
        <dbReference type="PROSITE" id="PS50113"/>
    </source>
</evidence>
<dbReference type="PANTHER" id="PTHR42878:SF7">
    <property type="entry name" value="SENSOR HISTIDINE KINASE GLRK"/>
    <property type="match status" value="1"/>
</dbReference>
<comment type="subcellular location">
    <subcellularLocation>
        <location evidence="2">Membrane</location>
        <topology evidence="2">Multi-pass membrane protein</topology>
    </subcellularLocation>
</comment>
<evidence type="ECO:0000256" key="6">
    <source>
        <dbReference type="ARBA" id="ARBA00022692"/>
    </source>
</evidence>
<evidence type="ECO:0000313" key="17">
    <source>
        <dbReference type="EMBL" id="GGC43799.1"/>
    </source>
</evidence>
<dbReference type="CDD" id="cd00130">
    <property type="entry name" value="PAS"/>
    <property type="match status" value="1"/>
</dbReference>
<sequence>MGNKGTGNESANRNEGTDGLPVSLESCLLDLRQAEETIRQQQRLLYQSEAQHNLLFDSLDEGFCTVEVLFDNADQSIDYRFLKVNGVFEAQTGIENPLGRTMREIAPEHEQYWFEMLGRIALTGKSQRLEHWANALGRFYDIYAFRVGDPMDRQVAILFKDITERKRQEELQAYLLRLNDALRSLSDPIQVQDVVTHLAMKHLGADRCYYCEIEEGNAIIRRDAFRADLPSVANVYPLSDFPILSTVINAGHPFVVFDAHTTELLDDGLRQLCLQTQAISFVDIPIIKDDSPCGILCITCCEPRKWRKEEIELARETAERTWIAVEQARAAEALRESEENYRAIVNQSIAGILKIGLEGNMLFTNDQFCRMLGYEGAELLAMHVNRIVYPEDHERNAAAFHGLVSEGRAYEIEKRFVRKEGAIIWVNNHVSPIFNNKGEVDAAAIVSIDITRQKELERQKDEFIGIASHELKTPITSIKAYGQILAAMIDQSSVPPTFTQLLTKMNAQIDRLIKLIYSLLNTSRIAGNQLTLQLEPIDLNGLLEEHVRQGQLTTSRHRITFIGEKLPSVMADVERMGQVMDNLISNAIKYAPKGGDVIVRAESRGGWVRVSIRDFGVGIPKEAQEKIFDRFYRVNDASAGGTSGIGLGLYICREIISRHQGQMAVESIPDEGSTFYFELPVYTERQ</sequence>
<feature type="domain" description="PAC" evidence="16">
    <location>
        <begin position="410"/>
        <end position="462"/>
    </location>
</feature>
<comment type="caution">
    <text evidence="17">The sequence shown here is derived from an EMBL/GenBank/DDBJ whole genome shotgun (WGS) entry which is preliminary data.</text>
</comment>
<evidence type="ECO:0000256" key="13">
    <source>
        <dbReference type="SAM" id="Coils"/>
    </source>
</evidence>
<dbReference type="Pfam" id="PF01590">
    <property type="entry name" value="GAF"/>
    <property type="match status" value="1"/>
</dbReference>
<comment type="catalytic activity">
    <reaction evidence="1">
        <text>ATP + protein L-histidine = ADP + protein N-phospho-L-histidine.</text>
        <dbReference type="EC" id="2.7.13.3"/>
    </reaction>
</comment>
<dbReference type="InterPro" id="IPR001610">
    <property type="entry name" value="PAC"/>
</dbReference>
<dbReference type="PROSITE" id="PS50109">
    <property type="entry name" value="HIS_KIN"/>
    <property type="match status" value="1"/>
</dbReference>
<evidence type="ECO:0000259" key="14">
    <source>
        <dbReference type="PROSITE" id="PS50109"/>
    </source>
</evidence>
<feature type="domain" description="Histidine kinase" evidence="14">
    <location>
        <begin position="466"/>
        <end position="683"/>
    </location>
</feature>
<evidence type="ECO:0000256" key="12">
    <source>
        <dbReference type="ARBA" id="ARBA00023136"/>
    </source>
</evidence>
<dbReference type="PANTHER" id="PTHR42878">
    <property type="entry name" value="TWO-COMPONENT HISTIDINE KINASE"/>
    <property type="match status" value="1"/>
</dbReference>
<reference evidence="18" key="1">
    <citation type="journal article" date="2019" name="Int. J. Syst. Evol. Microbiol.">
        <title>The Global Catalogue of Microorganisms (GCM) 10K type strain sequencing project: providing services to taxonomists for standard genome sequencing and annotation.</title>
        <authorList>
            <consortium name="The Broad Institute Genomics Platform"/>
            <consortium name="The Broad Institute Genome Sequencing Center for Infectious Disease"/>
            <person name="Wu L."/>
            <person name="Ma J."/>
        </authorList>
    </citation>
    <scope>NUCLEOTIDE SEQUENCE [LARGE SCALE GENOMIC DNA]</scope>
    <source>
        <strain evidence="18">CGMCC 1.15342</strain>
    </source>
</reference>
<dbReference type="InterPro" id="IPR036097">
    <property type="entry name" value="HisK_dim/P_sf"/>
</dbReference>
<dbReference type="InterPro" id="IPR050351">
    <property type="entry name" value="BphY/WalK/GraS-like"/>
</dbReference>
<dbReference type="Proteomes" id="UP000597338">
    <property type="component" value="Unassembled WGS sequence"/>
</dbReference>
<dbReference type="SUPFAM" id="SSF55874">
    <property type="entry name" value="ATPase domain of HSP90 chaperone/DNA topoisomerase II/histidine kinase"/>
    <property type="match status" value="1"/>
</dbReference>
<dbReference type="SMART" id="SM00065">
    <property type="entry name" value="GAF"/>
    <property type="match status" value="1"/>
</dbReference>
<evidence type="ECO:0000256" key="7">
    <source>
        <dbReference type="ARBA" id="ARBA00022741"/>
    </source>
</evidence>
<keyword evidence="12" id="KW-0472">Membrane</keyword>
<evidence type="ECO:0000256" key="9">
    <source>
        <dbReference type="ARBA" id="ARBA00022840"/>
    </source>
</evidence>
<keyword evidence="5" id="KW-0808">Transferase</keyword>
<feature type="domain" description="PAS" evidence="15">
    <location>
        <begin position="337"/>
        <end position="407"/>
    </location>
</feature>
<dbReference type="InterPro" id="IPR036890">
    <property type="entry name" value="HATPase_C_sf"/>
</dbReference>
<dbReference type="EC" id="2.7.13.3" evidence="3"/>
<evidence type="ECO:0000256" key="4">
    <source>
        <dbReference type="ARBA" id="ARBA00022553"/>
    </source>
</evidence>
<evidence type="ECO:0000256" key="1">
    <source>
        <dbReference type="ARBA" id="ARBA00000085"/>
    </source>
</evidence>
<evidence type="ECO:0000313" key="18">
    <source>
        <dbReference type="Proteomes" id="UP000597338"/>
    </source>
</evidence>
<dbReference type="SMART" id="SM00388">
    <property type="entry name" value="HisKA"/>
    <property type="match status" value="1"/>
</dbReference>
<dbReference type="CDD" id="cd00082">
    <property type="entry name" value="HisKA"/>
    <property type="match status" value="1"/>
</dbReference>
<keyword evidence="18" id="KW-1185">Reference proteome</keyword>
<keyword evidence="13" id="KW-0175">Coiled coil</keyword>
<name>A0ABQ1MNQ1_9SPHI</name>
<evidence type="ECO:0000256" key="8">
    <source>
        <dbReference type="ARBA" id="ARBA00022777"/>
    </source>
</evidence>
<dbReference type="SMART" id="SM00387">
    <property type="entry name" value="HATPase_c"/>
    <property type="match status" value="1"/>
</dbReference>
<keyword evidence="4" id="KW-0597">Phosphoprotein</keyword>
<evidence type="ECO:0000259" key="15">
    <source>
        <dbReference type="PROSITE" id="PS50112"/>
    </source>
</evidence>
<dbReference type="EMBL" id="BMIK01000020">
    <property type="protein sequence ID" value="GGC43799.1"/>
    <property type="molecule type" value="Genomic_DNA"/>
</dbReference>
<evidence type="ECO:0000256" key="5">
    <source>
        <dbReference type="ARBA" id="ARBA00022679"/>
    </source>
</evidence>
<dbReference type="SUPFAM" id="SSF55781">
    <property type="entry name" value="GAF domain-like"/>
    <property type="match status" value="1"/>
</dbReference>
<dbReference type="Pfam" id="PF02518">
    <property type="entry name" value="HATPase_c"/>
    <property type="match status" value="1"/>
</dbReference>
<dbReference type="Pfam" id="PF08447">
    <property type="entry name" value="PAS_3"/>
    <property type="match status" value="1"/>
</dbReference>
<dbReference type="SUPFAM" id="SSF47384">
    <property type="entry name" value="Homodimeric domain of signal transducing histidine kinase"/>
    <property type="match status" value="1"/>
</dbReference>